<dbReference type="InterPro" id="IPR001909">
    <property type="entry name" value="KRAB"/>
</dbReference>
<dbReference type="OrthoDB" id="9537412at2759"/>
<dbReference type="Proteomes" id="UP000189704">
    <property type="component" value="Unplaced"/>
</dbReference>
<dbReference type="GeneID" id="103271785"/>
<protein>
    <submittedName>
        <fullName evidence="4">Zinc finger protein 717-like</fullName>
    </submittedName>
</protein>
<organism evidence="3 4">
    <name type="scientific">Carlito syrichta</name>
    <name type="common">Philippine tarsier</name>
    <name type="synonym">Tarsius syrichta</name>
    <dbReference type="NCBI Taxonomy" id="1868482"/>
    <lineage>
        <taxon>Eukaryota</taxon>
        <taxon>Metazoa</taxon>
        <taxon>Chordata</taxon>
        <taxon>Craniata</taxon>
        <taxon>Vertebrata</taxon>
        <taxon>Euteleostomi</taxon>
        <taxon>Mammalia</taxon>
        <taxon>Eutheria</taxon>
        <taxon>Euarchontoglires</taxon>
        <taxon>Primates</taxon>
        <taxon>Haplorrhini</taxon>
        <taxon>Tarsiiformes</taxon>
        <taxon>Tarsiidae</taxon>
        <taxon>Carlito</taxon>
    </lineage>
</organism>
<name>A0A3Q0EFY2_CARSF</name>
<gene>
    <name evidence="4" type="primary">LOC103271785</name>
</gene>
<dbReference type="PROSITE" id="PS50805">
    <property type="entry name" value="KRAB"/>
    <property type="match status" value="1"/>
</dbReference>
<dbReference type="KEGG" id="csyr:103271785"/>
<keyword evidence="3" id="KW-1185">Reference proteome</keyword>
<dbReference type="RefSeq" id="XP_021573862.1">
    <property type="nucleotide sequence ID" value="XM_021718187.1"/>
</dbReference>
<dbReference type="GO" id="GO:0006355">
    <property type="term" value="P:regulation of DNA-templated transcription"/>
    <property type="evidence" value="ECO:0007669"/>
    <property type="project" value="InterPro"/>
</dbReference>
<proteinExistence type="predicted"/>
<dbReference type="AlphaFoldDB" id="A0A3Q0EFY2"/>
<evidence type="ECO:0000313" key="3">
    <source>
        <dbReference type="Proteomes" id="UP000189704"/>
    </source>
</evidence>
<feature type="domain" description="KRAB" evidence="2">
    <location>
        <begin position="1"/>
        <end position="43"/>
    </location>
</feature>
<reference evidence="4" key="1">
    <citation type="submission" date="2025-08" db="UniProtKB">
        <authorList>
            <consortium name="RefSeq"/>
        </authorList>
    </citation>
    <scope>IDENTIFICATION</scope>
</reference>
<evidence type="ECO:0000313" key="4">
    <source>
        <dbReference type="RefSeq" id="XP_021573862.1"/>
    </source>
</evidence>
<feature type="region of interest" description="Disordered" evidence="1">
    <location>
        <begin position="122"/>
        <end position="158"/>
    </location>
</feature>
<sequence length="188" mass="21590">MLETYSSLVFLGHCIARPEVIFKLERGAEPRTVEERPKQNSDVQIVNDIIERNLETHGRHLWQVVITNSKTSTEERVELGKTFKLRSHHIPNLMINNGNYSGMKSEVFNICQNVHVTIEPHEMQAREKPDNQTVTGKSLTHHEHRSHHHSSQTGQQLFESSGQGKIFNTKAILFIRKKVYRGETAACK</sequence>
<evidence type="ECO:0000256" key="1">
    <source>
        <dbReference type="SAM" id="MobiDB-lite"/>
    </source>
</evidence>
<accession>A0A3Q0EFY2</accession>
<evidence type="ECO:0000259" key="2">
    <source>
        <dbReference type="PROSITE" id="PS50805"/>
    </source>
</evidence>